<dbReference type="Gene3D" id="2.40.330.10">
    <property type="entry name" value="DNA-binding pseudobarrel domain"/>
    <property type="match status" value="2"/>
</dbReference>
<dbReference type="Proteomes" id="UP001187192">
    <property type="component" value="Unassembled WGS sequence"/>
</dbReference>
<reference evidence="8" key="1">
    <citation type="submission" date="2023-07" db="EMBL/GenBank/DDBJ databases">
        <title>draft genome sequence of fig (Ficus carica).</title>
        <authorList>
            <person name="Takahashi T."/>
            <person name="Nishimura K."/>
        </authorList>
    </citation>
    <scope>NUCLEOTIDE SEQUENCE</scope>
</reference>
<dbReference type="GO" id="GO:0005634">
    <property type="term" value="C:nucleus"/>
    <property type="evidence" value="ECO:0007669"/>
    <property type="project" value="UniProtKB-SubCell"/>
</dbReference>
<dbReference type="InterPro" id="IPR050655">
    <property type="entry name" value="Plant_B3_domain"/>
</dbReference>
<keyword evidence="3" id="KW-0238">DNA-binding</keyword>
<feature type="domain" description="TF-B3" evidence="7">
    <location>
        <begin position="277"/>
        <end position="372"/>
    </location>
</feature>
<keyword evidence="4" id="KW-0804">Transcription</keyword>
<evidence type="ECO:0000256" key="3">
    <source>
        <dbReference type="ARBA" id="ARBA00023125"/>
    </source>
</evidence>
<evidence type="ECO:0000313" key="9">
    <source>
        <dbReference type="Proteomes" id="UP001187192"/>
    </source>
</evidence>
<evidence type="ECO:0000313" key="8">
    <source>
        <dbReference type="EMBL" id="GMN57954.1"/>
    </source>
</evidence>
<dbReference type="SUPFAM" id="SSF101936">
    <property type="entry name" value="DNA-binding pseudobarrel domain"/>
    <property type="match status" value="2"/>
</dbReference>
<dbReference type="InterPro" id="IPR015300">
    <property type="entry name" value="DNA-bd_pseudobarrel_sf"/>
</dbReference>
<dbReference type="EMBL" id="BTGU01000074">
    <property type="protein sequence ID" value="GMN57954.1"/>
    <property type="molecule type" value="Genomic_DNA"/>
</dbReference>
<dbReference type="InterPro" id="IPR003340">
    <property type="entry name" value="B3_DNA-bd"/>
</dbReference>
<dbReference type="GO" id="GO:0003677">
    <property type="term" value="F:DNA binding"/>
    <property type="evidence" value="ECO:0007669"/>
    <property type="project" value="UniProtKB-KW"/>
</dbReference>
<keyword evidence="9" id="KW-1185">Reference proteome</keyword>
<sequence length="376" mass="42544">MAPEWISVEVGPIGEPMGGSELQSLTLTIIFKETLKRKMLKLPQKFVKLYGESLSNSVVLKPPFGSTWKIGLKKRKGMVWLQQGWPEFAKHFALGFGHLLFFRYKGNSQFQLSICDRSTCEIPSPSIPAHLDERDVNESKKEETEGDHDSVQIFDSSSSGEEDLPPSSPPHKRVRPSTSGQGIKATSGDKPATRRGRKPTVYTRTRSQAPTEEDKTLGSDSSDDIGIHPLGRAEETKSRYPQAKLAESNSGNRKVVLPTRKLLRKSEAFKAADKFYSIKPFFKSVVRRKYNLRLPASFVKRHIEQKPQTVRLEVGNRSWPVQFLNCNSGHFLCGGYSKFLKENSLGRDDVCIYELNIVTDALRLWLVPFLFQHYLN</sequence>
<keyword evidence="5" id="KW-0539">Nucleus</keyword>
<keyword evidence="2" id="KW-0805">Transcription regulation</keyword>
<name>A0AA88DMA6_FICCA</name>
<organism evidence="8 9">
    <name type="scientific">Ficus carica</name>
    <name type="common">Common fig</name>
    <dbReference type="NCBI Taxonomy" id="3494"/>
    <lineage>
        <taxon>Eukaryota</taxon>
        <taxon>Viridiplantae</taxon>
        <taxon>Streptophyta</taxon>
        <taxon>Embryophyta</taxon>
        <taxon>Tracheophyta</taxon>
        <taxon>Spermatophyta</taxon>
        <taxon>Magnoliopsida</taxon>
        <taxon>eudicotyledons</taxon>
        <taxon>Gunneridae</taxon>
        <taxon>Pentapetalae</taxon>
        <taxon>rosids</taxon>
        <taxon>fabids</taxon>
        <taxon>Rosales</taxon>
        <taxon>Moraceae</taxon>
        <taxon>Ficeae</taxon>
        <taxon>Ficus</taxon>
    </lineage>
</organism>
<dbReference type="SMART" id="SM01019">
    <property type="entry name" value="B3"/>
    <property type="match status" value="2"/>
</dbReference>
<protein>
    <recommendedName>
        <fullName evidence="7">TF-B3 domain-containing protein</fullName>
    </recommendedName>
</protein>
<evidence type="ECO:0000256" key="1">
    <source>
        <dbReference type="ARBA" id="ARBA00004123"/>
    </source>
</evidence>
<evidence type="ECO:0000259" key="7">
    <source>
        <dbReference type="PROSITE" id="PS50863"/>
    </source>
</evidence>
<gene>
    <name evidence="8" type="ORF">TIFTF001_027058</name>
</gene>
<comment type="subcellular location">
    <subcellularLocation>
        <location evidence="1">Nucleus</location>
    </subcellularLocation>
</comment>
<proteinExistence type="predicted"/>
<dbReference type="PROSITE" id="PS50863">
    <property type="entry name" value="B3"/>
    <property type="match status" value="2"/>
</dbReference>
<dbReference type="PANTHER" id="PTHR31920">
    <property type="entry name" value="B3 DOMAIN-CONTAINING"/>
    <property type="match status" value="1"/>
</dbReference>
<feature type="compositionally biased region" description="Basic and acidic residues" evidence="6">
    <location>
        <begin position="130"/>
        <end position="150"/>
    </location>
</feature>
<dbReference type="CDD" id="cd10017">
    <property type="entry name" value="B3_DNA"/>
    <property type="match status" value="2"/>
</dbReference>
<accession>A0AA88DMA6</accession>
<comment type="caution">
    <text evidence="8">The sequence shown here is derived from an EMBL/GenBank/DDBJ whole genome shotgun (WGS) entry which is preliminary data.</text>
</comment>
<evidence type="ECO:0000256" key="6">
    <source>
        <dbReference type="SAM" id="MobiDB-lite"/>
    </source>
</evidence>
<evidence type="ECO:0000256" key="5">
    <source>
        <dbReference type="ARBA" id="ARBA00023242"/>
    </source>
</evidence>
<dbReference type="PANTHER" id="PTHR31920:SF37">
    <property type="entry name" value="B3 DOMAIN-CONTAINING TRANSCRIPTION FACTOR VRN1"/>
    <property type="match status" value="1"/>
</dbReference>
<dbReference type="Pfam" id="PF02362">
    <property type="entry name" value="B3"/>
    <property type="match status" value="2"/>
</dbReference>
<feature type="region of interest" description="Disordered" evidence="6">
    <location>
        <begin position="124"/>
        <end position="248"/>
    </location>
</feature>
<dbReference type="AlphaFoldDB" id="A0AA88DMA6"/>
<evidence type="ECO:0000256" key="4">
    <source>
        <dbReference type="ARBA" id="ARBA00023163"/>
    </source>
</evidence>
<feature type="domain" description="TF-B3" evidence="7">
    <location>
        <begin position="25"/>
        <end position="118"/>
    </location>
</feature>
<evidence type="ECO:0000256" key="2">
    <source>
        <dbReference type="ARBA" id="ARBA00023015"/>
    </source>
</evidence>